<sequence length="269" mass="29764">MLDIPDRPNTISRLTSTLASFLVTSSPIASTSQLPPLATTFISPQGDCNVELLRRKPMTQHEAELQEALRASNVQKGWLMSMQAQNVLQEMYTTRVRGQLEYKEGKDAAGKKKLKRLNADGRPKLLTSAEFRNVIEVATLEKAAEEEAVTRKKDARVTANQRLATAVSIWEAEKQRREDENAKQLKAWDYVSGLLLKAQPKPKLGDFLSEERVAPNRANAAQDVAMDGDVTDKDGSESESEGEHERLSGARDVNGNNPDSDEENNDGDS</sequence>
<evidence type="ECO:0000313" key="2">
    <source>
        <dbReference type="EMBL" id="KAF9039558.1"/>
    </source>
</evidence>
<evidence type="ECO:0000313" key="3">
    <source>
        <dbReference type="Proteomes" id="UP000772434"/>
    </source>
</evidence>
<dbReference type="Proteomes" id="UP000772434">
    <property type="component" value="Unassembled WGS sequence"/>
</dbReference>
<feature type="compositionally biased region" description="Basic and acidic residues" evidence="1">
    <location>
        <begin position="230"/>
        <end position="249"/>
    </location>
</feature>
<keyword evidence="3" id="KW-1185">Reference proteome</keyword>
<organism evidence="2 3">
    <name type="scientific">Rhodocollybia butyracea</name>
    <dbReference type="NCBI Taxonomy" id="206335"/>
    <lineage>
        <taxon>Eukaryota</taxon>
        <taxon>Fungi</taxon>
        <taxon>Dikarya</taxon>
        <taxon>Basidiomycota</taxon>
        <taxon>Agaricomycotina</taxon>
        <taxon>Agaricomycetes</taxon>
        <taxon>Agaricomycetidae</taxon>
        <taxon>Agaricales</taxon>
        <taxon>Marasmiineae</taxon>
        <taxon>Omphalotaceae</taxon>
        <taxon>Rhodocollybia</taxon>
    </lineage>
</organism>
<gene>
    <name evidence="2" type="ORF">BDP27DRAFT_1347593</name>
</gene>
<dbReference type="EMBL" id="JADNRY010000570">
    <property type="protein sequence ID" value="KAF9039558.1"/>
    <property type="molecule type" value="Genomic_DNA"/>
</dbReference>
<name>A0A9P5TVY1_9AGAR</name>
<dbReference type="OrthoDB" id="3269232at2759"/>
<feature type="region of interest" description="Disordered" evidence="1">
    <location>
        <begin position="215"/>
        <end position="269"/>
    </location>
</feature>
<evidence type="ECO:0000256" key="1">
    <source>
        <dbReference type="SAM" id="MobiDB-lite"/>
    </source>
</evidence>
<accession>A0A9P5TVY1</accession>
<dbReference type="AlphaFoldDB" id="A0A9P5TVY1"/>
<proteinExistence type="predicted"/>
<feature type="compositionally biased region" description="Acidic residues" evidence="1">
    <location>
        <begin position="259"/>
        <end position="269"/>
    </location>
</feature>
<reference evidence="2" key="1">
    <citation type="submission" date="2020-11" db="EMBL/GenBank/DDBJ databases">
        <authorList>
            <consortium name="DOE Joint Genome Institute"/>
            <person name="Ahrendt S."/>
            <person name="Riley R."/>
            <person name="Andreopoulos W."/>
            <person name="Labutti K."/>
            <person name="Pangilinan J."/>
            <person name="Ruiz-Duenas F.J."/>
            <person name="Barrasa J.M."/>
            <person name="Sanchez-Garcia M."/>
            <person name="Camarero S."/>
            <person name="Miyauchi S."/>
            <person name="Serrano A."/>
            <person name="Linde D."/>
            <person name="Babiker R."/>
            <person name="Drula E."/>
            <person name="Ayuso-Fernandez I."/>
            <person name="Pacheco R."/>
            <person name="Padilla G."/>
            <person name="Ferreira P."/>
            <person name="Barriuso J."/>
            <person name="Kellner H."/>
            <person name="Castanera R."/>
            <person name="Alfaro M."/>
            <person name="Ramirez L."/>
            <person name="Pisabarro A.G."/>
            <person name="Kuo A."/>
            <person name="Tritt A."/>
            <person name="Lipzen A."/>
            <person name="He G."/>
            <person name="Yan M."/>
            <person name="Ng V."/>
            <person name="Cullen D."/>
            <person name="Martin F."/>
            <person name="Rosso M.-N."/>
            <person name="Henrissat B."/>
            <person name="Hibbett D."/>
            <person name="Martinez A.T."/>
            <person name="Grigoriev I.V."/>
        </authorList>
    </citation>
    <scope>NUCLEOTIDE SEQUENCE</scope>
    <source>
        <strain evidence="2">AH 40177</strain>
    </source>
</reference>
<protein>
    <submittedName>
        <fullName evidence="2">Uncharacterized protein</fullName>
    </submittedName>
</protein>
<comment type="caution">
    <text evidence="2">The sequence shown here is derived from an EMBL/GenBank/DDBJ whole genome shotgun (WGS) entry which is preliminary data.</text>
</comment>